<proteinExistence type="predicted"/>
<dbReference type="Proteomes" id="UP000615687">
    <property type="component" value="Unassembled WGS sequence"/>
</dbReference>
<organism evidence="2 3">
    <name type="scientific">Roseibium polysiphoniae</name>
    <dbReference type="NCBI Taxonomy" id="2571221"/>
    <lineage>
        <taxon>Bacteria</taxon>
        <taxon>Pseudomonadati</taxon>
        <taxon>Pseudomonadota</taxon>
        <taxon>Alphaproteobacteria</taxon>
        <taxon>Hyphomicrobiales</taxon>
        <taxon>Stappiaceae</taxon>
        <taxon>Roseibium</taxon>
    </lineage>
</organism>
<protein>
    <recommendedName>
        <fullName evidence="4">Sulfotransferase domain-containing protein</fullName>
    </recommendedName>
</protein>
<evidence type="ECO:0000313" key="3">
    <source>
        <dbReference type="Proteomes" id="UP000615687"/>
    </source>
</evidence>
<dbReference type="InterPro" id="IPR027417">
    <property type="entry name" value="P-loop_NTPase"/>
</dbReference>
<evidence type="ECO:0000313" key="2">
    <source>
        <dbReference type="EMBL" id="MBD8876651.1"/>
    </source>
</evidence>
<name>A0ABR9CCK9_9HYPH</name>
<dbReference type="SUPFAM" id="SSF52540">
    <property type="entry name" value="P-loop containing nucleoside triphosphate hydrolases"/>
    <property type="match status" value="1"/>
</dbReference>
<feature type="coiled-coil region" evidence="1">
    <location>
        <begin position="349"/>
        <end position="376"/>
    </location>
</feature>
<keyword evidence="1" id="KW-0175">Coiled coil</keyword>
<sequence length="398" mass="45788">MTRLFLHIGAPKTGTTSLQSVLERSCNRLLDRGVLYPRLGMQQACLHHIFARPFCEAGPHDGIWSIGPKTELTTEEEILQRLTREVEQTGAHTVVISSEVFFCLSSEVLFKPHKGLNVADATRKMFSAFDAKVTIYLRRQDQWLESCYVEAVKGPHTLASESIARFELFQNREKLDYTRQLAPWEKAFGKENLIVRSYDAEKKKRGIINAFLNDAGLADFQPESTVSAKEVYINKSPPLAGVELIRRLNLGHKKNPEKSPLDLPRLDEVTEAFEPVPKQRFLSLAQCREILSDVHESNCALAEAYGLNDFKRLDKAFDGQSVWPVVGDLDQDALVRLVRLVVQDRKQARKERNELYATAEQRLTELNKRRDRIRDLERLVRMLKWNPFLAWWKSIFRP</sequence>
<dbReference type="Gene3D" id="3.40.50.300">
    <property type="entry name" value="P-loop containing nucleotide triphosphate hydrolases"/>
    <property type="match status" value="1"/>
</dbReference>
<dbReference type="EMBL" id="JACYXJ010000003">
    <property type="protein sequence ID" value="MBD8876651.1"/>
    <property type="molecule type" value="Genomic_DNA"/>
</dbReference>
<gene>
    <name evidence="2" type="ORF">IG617_10165</name>
</gene>
<evidence type="ECO:0000256" key="1">
    <source>
        <dbReference type="SAM" id="Coils"/>
    </source>
</evidence>
<dbReference type="RefSeq" id="WP_192109089.1">
    <property type="nucleotide sequence ID" value="NZ_JACYXJ010000003.1"/>
</dbReference>
<reference evidence="2 3" key="1">
    <citation type="submission" date="2020-09" db="EMBL/GenBank/DDBJ databases">
        <title>The genome sequence of type strain Labrenzia polysiphoniae KACC 19711.</title>
        <authorList>
            <person name="Liu Y."/>
        </authorList>
    </citation>
    <scope>NUCLEOTIDE SEQUENCE [LARGE SCALE GENOMIC DNA]</scope>
    <source>
        <strain evidence="2 3">KACC 19711</strain>
    </source>
</reference>
<accession>A0ABR9CCK9</accession>
<keyword evidence="3" id="KW-1185">Reference proteome</keyword>
<comment type="caution">
    <text evidence="2">The sequence shown here is derived from an EMBL/GenBank/DDBJ whole genome shotgun (WGS) entry which is preliminary data.</text>
</comment>
<evidence type="ECO:0008006" key="4">
    <source>
        <dbReference type="Google" id="ProtNLM"/>
    </source>
</evidence>